<proteinExistence type="inferred from homology"/>
<dbReference type="SMART" id="SM00248">
    <property type="entry name" value="ANK"/>
    <property type="match status" value="2"/>
</dbReference>
<evidence type="ECO:0000259" key="7">
    <source>
        <dbReference type="Pfam" id="PF24567"/>
    </source>
</evidence>
<evidence type="ECO:0000256" key="2">
    <source>
        <dbReference type="ARBA" id="ARBA00022618"/>
    </source>
</evidence>
<keyword evidence="2" id="KW-0132">Cell division</keyword>
<feature type="compositionally biased region" description="Polar residues" evidence="6">
    <location>
        <begin position="1780"/>
        <end position="1802"/>
    </location>
</feature>
<feature type="coiled-coil region" evidence="5">
    <location>
        <begin position="763"/>
        <end position="841"/>
    </location>
</feature>
<feature type="compositionally biased region" description="Low complexity" evidence="6">
    <location>
        <begin position="1631"/>
        <end position="1648"/>
    </location>
</feature>
<feature type="region of interest" description="Disordered" evidence="6">
    <location>
        <begin position="864"/>
        <end position="894"/>
    </location>
</feature>
<dbReference type="Proteomes" id="UP000663864">
    <property type="component" value="Unassembled WGS sequence"/>
</dbReference>
<dbReference type="InterPro" id="IPR036770">
    <property type="entry name" value="Ankyrin_rpt-contain_sf"/>
</dbReference>
<protein>
    <recommendedName>
        <fullName evidence="7">ANKLE2 third alpha/beta domain-containing protein</fullName>
    </recommendedName>
</protein>
<name>A0A813RUL6_9BILA</name>
<evidence type="ECO:0000256" key="6">
    <source>
        <dbReference type="SAM" id="MobiDB-lite"/>
    </source>
</evidence>
<reference evidence="8" key="1">
    <citation type="submission" date="2021-02" db="EMBL/GenBank/DDBJ databases">
        <authorList>
            <person name="Nowell W R."/>
        </authorList>
    </citation>
    <scope>NUCLEOTIDE SEQUENCE</scope>
</reference>
<evidence type="ECO:0000313" key="8">
    <source>
        <dbReference type="EMBL" id="CAF0785369.1"/>
    </source>
</evidence>
<feature type="compositionally biased region" description="Basic and acidic residues" evidence="6">
    <location>
        <begin position="1828"/>
        <end position="1837"/>
    </location>
</feature>
<organism evidence="8 9">
    <name type="scientific">Rotaria sordida</name>
    <dbReference type="NCBI Taxonomy" id="392033"/>
    <lineage>
        <taxon>Eukaryota</taxon>
        <taxon>Metazoa</taxon>
        <taxon>Spiralia</taxon>
        <taxon>Gnathifera</taxon>
        <taxon>Rotifera</taxon>
        <taxon>Eurotatoria</taxon>
        <taxon>Bdelloidea</taxon>
        <taxon>Philodinida</taxon>
        <taxon>Philodinidae</taxon>
        <taxon>Rotaria</taxon>
    </lineage>
</organism>
<comment type="similarity">
    <text evidence="1">Belongs to the ANKLE2 family.</text>
</comment>
<dbReference type="SUPFAM" id="SSF48403">
    <property type="entry name" value="Ankyrin repeat"/>
    <property type="match status" value="1"/>
</dbReference>
<feature type="region of interest" description="Disordered" evidence="6">
    <location>
        <begin position="1623"/>
        <end position="1648"/>
    </location>
</feature>
<dbReference type="PANTHER" id="PTHR12349">
    <property type="entry name" value="ANKYRIN REPEAT AND LEM DOMAIN-CONTAINING PROTEIN 2"/>
    <property type="match status" value="1"/>
</dbReference>
<comment type="caution">
    <text evidence="8">The sequence shown here is derived from an EMBL/GenBank/DDBJ whole genome shotgun (WGS) entry which is preliminary data.</text>
</comment>
<dbReference type="InterPro" id="IPR056237">
    <property type="entry name" value="ANKLE2_3rd"/>
</dbReference>
<accession>A0A813RUL6</accession>
<dbReference type="InterPro" id="IPR002110">
    <property type="entry name" value="Ankyrin_rpt"/>
</dbReference>
<dbReference type="EMBL" id="CAJNOT010000028">
    <property type="protein sequence ID" value="CAF0785369.1"/>
    <property type="molecule type" value="Genomic_DNA"/>
</dbReference>
<evidence type="ECO:0000313" key="9">
    <source>
        <dbReference type="Proteomes" id="UP000663864"/>
    </source>
</evidence>
<dbReference type="Pfam" id="PF04388">
    <property type="entry name" value="Hamartin"/>
    <property type="match status" value="1"/>
</dbReference>
<sequence>MFAILDNTRDSVSTRQNLLESLLREYQQTNQPLLNQLIEYYFQTESPNALLLIKQFNEAGKEPSKVLIEHLNTQGLKQCNRHSSSSSISSELHSHEEQEKVAHIMKVFRIFCLIIHSQVSGLSTLIKDSLILPNCINAITKCKDDPNVLAQACYFFSALTATLPGEIVQQTESILNIFKATCKYLFKHLASLRQLSIQTNSHSLENVQLWIVNQSAHALFYTLYTVYPCNFLYHIHREFQRNENLDVFEHIFMPMFQRVRFNPRLIDSDRKREVEKIKRLRQYPCNIIYEARKLSLDPLFGRESPATQNWMHSEMKRILPFYHFKRQSPAGSIDQVSDLRNTLDISSPPENIPKRSNSSPLQKIKEKIKSYLRPTPTPSSIPTITVSTMDAATTTTKTNNTLSIPNVSSSPLSTPSSPASGSDIRVVKTMPELQSNNDLSSFSSPPTTQHFDQQQQIFIKAVIHTISTIYDQNLPSHWRKILGRYDPNILIVSTPQRQATFYVSPSEHSLDNQQQQPQQQLDDSSPTSANEKRQRCASASCATSQQIHSPVLAAPTTSTDDILPRTQSLSTKQRTRYSALVSITEPFYHKHLLTNQIQYEEDDHDDNVLSDQKSFIDPWSFQIPSELYICSETKNSINNELTWNDHDFISIPHFDFNDIVTNNSSSNELKQFDRLYKCHSCYEIFLTEQYKQIWEHLWTKQKSHQKHLNELQTTHALMNTLRVEVQSHLTDEVNIYENNSKCLSDENTLLGGKVVELGKVTSRRKQTSAIEEKNSEMQELEKYEQLRKIVNNETLKLNNLHTELDDNEKETKLAGERSEQLKLITQNITHLNELNQQLECQYLRFTDDMSMTIYNQLLPSHLTKDDDEQHQFKSTSSTTTNGHDETSEVDSVSFNDEHRQEIDDLQQQDDESPENYEQLLTDIIEMLTKQNTNNDVTSTDIENRAHTILLEYMESKLNMQNYLIDHNTRYIDLYLGAQADYIVQVENELSSNKSILEQMQNVAICDFVIFFMGNLFSRHKERLIPDEDDQFFDCLNDDESHEHNEQINENTTKTISHYYAVWIPSNVETTENQFIFDDMKSAFTLCKKYSKHNSRVKIFANRHDAENFIQQKRTNTTNNDDMNIAVEQRTTQINNDAEKLPYSDVPTSELTKLYNIVEKGDENEFERLIWSNPRYLISSGDSPTIVKISVRYNSMHVAALSGQSSIIRVLTKTIKNIHFIRRLYINDSEEQTQQRIKYILDMYLNTPDKMQNESPLHLASKFGHYDAVCALLDEPSCSRDAVNKVGLTARDIVSSRAKDKSKEKKILQLFESIYYIPIYSRKITMEKTIPKPVDETTFKPFLNMIQQGASNLPIECDNDLTLIAFAGPTTYDLAMKFYTSVSTSTRGQARRVQNLLSSPKSPVYIVRSDAEKGWERIARSYALESYSINWCEYWPFLDTYINLSSNDGIRLLEYYLQQRILHSQILKAINQLEKFSSQYLLSEEEKISNENDLILNSISQLIQLFYTLIDLFNLNEFVLNRNYRQHLEYGGFENQKNNELNIIKTNIINQLQWLSTENKNILSLFTRPLFNCLTMVFTLIISPSGCALIDQIQHNQYELRHNQEKIHPASRLSLIGLVCPKRRQSRRSYKSQKQQQMTRSNSWPNLSSSSIDVSNIRRCHSQIELNQNNNNYSSSSLLNEATKKSLSDLTQQSLAISNTSSMFSSQTSVDMLREDDKTKIHKWHYFLAGSQPTKLDAHVVRAIDLNKSININVRQQYRLWSKWYQAVQMRPIEEQNLWTTPIRNSSPSNRKVSTPGENQSSLLKMVTRQASKRKINNREQSPVLTQDKIIEKKRSKK</sequence>
<dbReference type="InterPro" id="IPR007483">
    <property type="entry name" value="Hamartin"/>
</dbReference>
<feature type="compositionally biased region" description="Polar residues" evidence="6">
    <location>
        <begin position="872"/>
        <end position="881"/>
    </location>
</feature>
<keyword evidence="5" id="KW-0175">Coiled coil</keyword>
<dbReference type="PANTHER" id="PTHR12349:SF4">
    <property type="entry name" value="ANKYRIN REPEAT AND LEM DOMAIN-CONTAINING PROTEIN 2"/>
    <property type="match status" value="1"/>
</dbReference>
<feature type="region of interest" description="Disordered" evidence="6">
    <location>
        <begin position="505"/>
        <end position="570"/>
    </location>
</feature>
<evidence type="ECO:0000256" key="1">
    <source>
        <dbReference type="ARBA" id="ARBA00007597"/>
    </source>
</evidence>
<dbReference type="GO" id="GO:0051301">
    <property type="term" value="P:cell division"/>
    <property type="evidence" value="ECO:0007669"/>
    <property type="project" value="UniProtKB-KW"/>
</dbReference>
<feature type="domain" description="ANKLE2 third alpha/beta" evidence="7">
    <location>
        <begin position="1314"/>
        <end position="1433"/>
    </location>
</feature>
<gene>
    <name evidence="8" type="ORF">ZHD862_LOCUS1612</name>
</gene>
<evidence type="ECO:0000256" key="4">
    <source>
        <dbReference type="ARBA" id="ARBA00023306"/>
    </source>
</evidence>
<feature type="region of interest" description="Disordered" evidence="6">
    <location>
        <begin position="1780"/>
        <end position="1837"/>
    </location>
</feature>
<keyword evidence="4" id="KW-0131">Cell cycle</keyword>
<dbReference type="Pfam" id="PF24567">
    <property type="entry name" value="ANKLE2_3rd"/>
    <property type="match status" value="1"/>
</dbReference>
<keyword evidence="3" id="KW-0040">ANK repeat</keyword>
<dbReference type="Gene3D" id="1.25.40.20">
    <property type="entry name" value="Ankyrin repeat-containing domain"/>
    <property type="match status" value="1"/>
</dbReference>
<feature type="compositionally biased region" description="Polar residues" evidence="6">
    <location>
        <begin position="555"/>
        <end position="570"/>
    </location>
</feature>
<evidence type="ECO:0000256" key="5">
    <source>
        <dbReference type="SAM" id="Coils"/>
    </source>
</evidence>
<feature type="region of interest" description="Disordered" evidence="6">
    <location>
        <begin position="396"/>
        <end position="422"/>
    </location>
</feature>
<evidence type="ECO:0000256" key="3">
    <source>
        <dbReference type="ARBA" id="ARBA00023043"/>
    </source>
</evidence>